<organism evidence="3 4">
    <name type="scientific">Heracleum sosnowskyi</name>
    <dbReference type="NCBI Taxonomy" id="360622"/>
    <lineage>
        <taxon>Eukaryota</taxon>
        <taxon>Viridiplantae</taxon>
        <taxon>Streptophyta</taxon>
        <taxon>Embryophyta</taxon>
        <taxon>Tracheophyta</taxon>
        <taxon>Spermatophyta</taxon>
        <taxon>Magnoliopsida</taxon>
        <taxon>eudicotyledons</taxon>
        <taxon>Gunneridae</taxon>
        <taxon>Pentapetalae</taxon>
        <taxon>asterids</taxon>
        <taxon>campanulids</taxon>
        <taxon>Apiales</taxon>
        <taxon>Apiaceae</taxon>
        <taxon>Apioideae</taxon>
        <taxon>apioid superclade</taxon>
        <taxon>Tordylieae</taxon>
        <taxon>Tordyliinae</taxon>
        <taxon>Heracleum</taxon>
    </lineage>
</organism>
<gene>
    <name evidence="3" type="ORF">POM88_046756</name>
</gene>
<dbReference type="Gene3D" id="3.40.50.1110">
    <property type="entry name" value="SGNH hydrolase"/>
    <property type="match status" value="1"/>
</dbReference>
<comment type="similarity">
    <text evidence="1">Belongs to the 'GDSL' lipolytic enzyme family.</text>
</comment>
<name>A0AAD8M7E9_9APIA</name>
<evidence type="ECO:0000313" key="4">
    <source>
        <dbReference type="Proteomes" id="UP001237642"/>
    </source>
</evidence>
<dbReference type="InterPro" id="IPR036514">
    <property type="entry name" value="SGNH_hydro_sf"/>
</dbReference>
<reference evidence="3" key="1">
    <citation type="submission" date="2023-02" db="EMBL/GenBank/DDBJ databases">
        <title>Genome of toxic invasive species Heracleum sosnowskyi carries increased number of genes despite the absence of recent whole-genome duplications.</title>
        <authorList>
            <person name="Schelkunov M."/>
            <person name="Shtratnikova V."/>
            <person name="Makarenko M."/>
            <person name="Klepikova A."/>
            <person name="Omelchenko D."/>
            <person name="Novikova G."/>
            <person name="Obukhova E."/>
            <person name="Bogdanov V."/>
            <person name="Penin A."/>
            <person name="Logacheva M."/>
        </authorList>
    </citation>
    <scope>NUCLEOTIDE SEQUENCE</scope>
    <source>
        <strain evidence="3">Hsosn_3</strain>
        <tissue evidence="3">Leaf</tissue>
    </source>
</reference>
<comment type="caution">
    <text evidence="3">The sequence shown here is derived from an EMBL/GenBank/DDBJ whole genome shotgun (WGS) entry which is preliminary data.</text>
</comment>
<dbReference type="SUPFAM" id="SSF52266">
    <property type="entry name" value="SGNH hydrolase"/>
    <property type="match status" value="1"/>
</dbReference>
<dbReference type="PANTHER" id="PTHR45642:SF150">
    <property type="entry name" value="GDSL ESTERASE_LIPASE EXL3"/>
    <property type="match status" value="1"/>
</dbReference>
<dbReference type="Proteomes" id="UP001237642">
    <property type="component" value="Unassembled WGS sequence"/>
</dbReference>
<evidence type="ECO:0000256" key="1">
    <source>
        <dbReference type="ARBA" id="ARBA00008668"/>
    </source>
</evidence>
<feature type="signal peptide" evidence="2">
    <location>
        <begin position="1"/>
        <end position="39"/>
    </location>
</feature>
<keyword evidence="4" id="KW-1185">Reference proteome</keyword>
<sequence length="373" mass="41321">MHPVLLVLAITKTHPRCPSMLLIVISLVQIWCTISRGEAQVVQQIPQNQSIPALIAFGDSIVDQGCNNNLTTIVKCNFPPYGQDFPSHQSTGRFSNAKTPPDILAEALGIKDLLPAYLDPRTESEDLLTGVSFASGGMGYDPVTSKLASALSFSDQLKLFKEYISKLKRLVGEARTRSILANSLFIIVAGSDDLANTYFTFGGRLRYDVHSYADLMVSYASDFIQEINELGARRLAVFGVPPIGCVPSQRTLAGGPLRNCSENHNQATQVYNTKLQSKLNLLSQKFQLSKIVYVDVYNSLLHIIQNPQDYGFDVVDKGCCGTGDIEVSVLCNKLSKTCPDRSKYLFWDSYHPTQKGYEIIVNQFMTNYISRLL</sequence>
<dbReference type="CDD" id="cd01837">
    <property type="entry name" value="SGNH_plant_lipase_like"/>
    <property type="match status" value="1"/>
</dbReference>
<keyword evidence="2" id="KW-0732">Signal</keyword>
<feature type="chain" id="PRO_5042199368" evidence="2">
    <location>
        <begin position="40"/>
        <end position="373"/>
    </location>
</feature>
<dbReference type="InterPro" id="IPR050592">
    <property type="entry name" value="GDSL_lipolytic_enzyme"/>
</dbReference>
<reference evidence="3" key="2">
    <citation type="submission" date="2023-05" db="EMBL/GenBank/DDBJ databases">
        <authorList>
            <person name="Schelkunov M.I."/>
        </authorList>
    </citation>
    <scope>NUCLEOTIDE SEQUENCE</scope>
    <source>
        <strain evidence="3">Hsosn_3</strain>
        <tissue evidence="3">Leaf</tissue>
    </source>
</reference>
<dbReference type="InterPro" id="IPR035669">
    <property type="entry name" value="SGNH_plant_lipase-like"/>
</dbReference>
<dbReference type="InterPro" id="IPR001087">
    <property type="entry name" value="GDSL"/>
</dbReference>
<dbReference type="AlphaFoldDB" id="A0AAD8M7E9"/>
<evidence type="ECO:0000313" key="3">
    <source>
        <dbReference type="EMBL" id="KAK1362282.1"/>
    </source>
</evidence>
<dbReference type="FunFam" id="3.40.50.1110:FF:000003">
    <property type="entry name" value="GDSL esterase/lipase APG"/>
    <property type="match status" value="1"/>
</dbReference>
<accession>A0AAD8M7E9</accession>
<evidence type="ECO:0000256" key="2">
    <source>
        <dbReference type="SAM" id="SignalP"/>
    </source>
</evidence>
<dbReference type="PANTHER" id="PTHR45642">
    <property type="entry name" value="GDSL ESTERASE/LIPASE EXL3"/>
    <property type="match status" value="1"/>
</dbReference>
<dbReference type="GO" id="GO:0016788">
    <property type="term" value="F:hydrolase activity, acting on ester bonds"/>
    <property type="evidence" value="ECO:0007669"/>
    <property type="project" value="InterPro"/>
</dbReference>
<dbReference type="EMBL" id="JAUIZM010000010">
    <property type="protein sequence ID" value="KAK1362282.1"/>
    <property type="molecule type" value="Genomic_DNA"/>
</dbReference>
<protein>
    <submittedName>
        <fullName evidence="3">GDSL esterase/lipase EXL3-like</fullName>
    </submittedName>
</protein>
<dbReference type="Pfam" id="PF00657">
    <property type="entry name" value="Lipase_GDSL"/>
    <property type="match status" value="1"/>
</dbReference>
<proteinExistence type="inferred from homology"/>